<organism evidence="3 4">
    <name type="scientific">Psylliodes chrysocephalus</name>
    <dbReference type="NCBI Taxonomy" id="3402493"/>
    <lineage>
        <taxon>Eukaryota</taxon>
        <taxon>Metazoa</taxon>
        <taxon>Ecdysozoa</taxon>
        <taxon>Arthropoda</taxon>
        <taxon>Hexapoda</taxon>
        <taxon>Insecta</taxon>
        <taxon>Pterygota</taxon>
        <taxon>Neoptera</taxon>
        <taxon>Endopterygota</taxon>
        <taxon>Coleoptera</taxon>
        <taxon>Polyphaga</taxon>
        <taxon>Cucujiformia</taxon>
        <taxon>Chrysomeloidea</taxon>
        <taxon>Chrysomelidae</taxon>
        <taxon>Galerucinae</taxon>
        <taxon>Alticini</taxon>
        <taxon>Psylliodes</taxon>
    </lineage>
</organism>
<dbReference type="InterPro" id="IPR026092">
    <property type="entry name" value="RAI2/SOBP"/>
</dbReference>
<sequence>MEKTTNHEVSITKIEVKKENLNDDIKEFAQNAMNELLGWYGYENPREELRIPTTCRSHSDSNSSGLSPKSSDCCGWCGKTVDETTTLSSGPTVFCSELCFSHSRRANFKKNKTCDWCRHVKHTVSYVDIQDGASQLQFCSEKCLNQYKMHLFCRETRAHLELHPHHLRVDESSSGTLITPDLWLKNCKSPELRSPSPNISPKPPEKPFQMSPLSLVASPRPTKMAEVSDSSKRHLLKSQKKMRKRLPATVTCITNDIDKVSFSVDDVPQDLRIRHTPTDVIDKLPSADNDNIPLFKPIKLPVESRIPSSKPETETRPTPPNNINSILQKPFHSLIPPPTTLVPYPFIIPIPIPIPIPLPIKREDKVEKKDCSSQTEVEESKTVFGDIDVSGKEVFKVLKRPLKKRKRTCEHKSKMIMKARKVILSTN</sequence>
<proteinExistence type="predicted"/>
<name>A0A9P0DC22_9CUCU</name>
<dbReference type="PANTHER" id="PTHR23186">
    <property type="entry name" value="RETINOIC ACID-INDUCED PROTEIN 2"/>
    <property type="match status" value="1"/>
</dbReference>
<gene>
    <name evidence="3" type="ORF">PSYICH_LOCUS14213</name>
</gene>
<accession>A0A9P0DC22</accession>
<feature type="domain" description="TRASH" evidence="2">
    <location>
        <begin position="114"/>
        <end position="151"/>
    </location>
</feature>
<dbReference type="AlphaFoldDB" id="A0A9P0DC22"/>
<evidence type="ECO:0000313" key="3">
    <source>
        <dbReference type="EMBL" id="CAH1114145.1"/>
    </source>
</evidence>
<reference evidence="3" key="1">
    <citation type="submission" date="2022-01" db="EMBL/GenBank/DDBJ databases">
        <authorList>
            <person name="King R."/>
        </authorList>
    </citation>
    <scope>NUCLEOTIDE SEQUENCE</scope>
</reference>
<dbReference type="Pfam" id="PF15279">
    <property type="entry name" value="SOBP"/>
    <property type="match status" value="1"/>
</dbReference>
<protein>
    <recommendedName>
        <fullName evidence="2">TRASH domain-containing protein</fullName>
    </recommendedName>
</protein>
<keyword evidence="4" id="KW-1185">Reference proteome</keyword>
<dbReference type="EMBL" id="OV651820">
    <property type="protein sequence ID" value="CAH1114145.1"/>
    <property type="molecule type" value="Genomic_DNA"/>
</dbReference>
<dbReference type="GO" id="GO:0048513">
    <property type="term" value="P:animal organ development"/>
    <property type="evidence" value="ECO:0007669"/>
    <property type="project" value="TreeGrafter"/>
</dbReference>
<feature type="domain" description="TRASH" evidence="2">
    <location>
        <begin position="74"/>
        <end position="112"/>
    </location>
</feature>
<dbReference type="SMART" id="SM00746">
    <property type="entry name" value="TRASH"/>
    <property type="match status" value="2"/>
</dbReference>
<evidence type="ECO:0000259" key="2">
    <source>
        <dbReference type="SMART" id="SM00746"/>
    </source>
</evidence>
<dbReference type="InterPro" id="IPR011017">
    <property type="entry name" value="TRASH_dom"/>
</dbReference>
<evidence type="ECO:0000313" key="4">
    <source>
        <dbReference type="Proteomes" id="UP001153636"/>
    </source>
</evidence>
<dbReference type="PANTHER" id="PTHR23186:SF4">
    <property type="entry name" value="GH22790P"/>
    <property type="match status" value="1"/>
</dbReference>
<evidence type="ECO:0000256" key="1">
    <source>
        <dbReference type="SAM" id="MobiDB-lite"/>
    </source>
</evidence>
<dbReference type="GO" id="GO:0005634">
    <property type="term" value="C:nucleus"/>
    <property type="evidence" value="ECO:0007669"/>
    <property type="project" value="TreeGrafter"/>
</dbReference>
<dbReference type="Proteomes" id="UP001153636">
    <property type="component" value="Chromosome 8"/>
</dbReference>
<feature type="region of interest" description="Disordered" evidence="1">
    <location>
        <begin position="193"/>
        <end position="241"/>
    </location>
</feature>
<dbReference type="OrthoDB" id="6250723at2759"/>